<reference evidence="1 2" key="1">
    <citation type="submission" date="2022-01" db="EMBL/GenBank/DDBJ databases">
        <authorList>
            <person name="Xiong W."/>
            <person name="Schranz E."/>
        </authorList>
    </citation>
    <scope>NUCLEOTIDE SEQUENCE [LARGE SCALE GENOMIC DNA]</scope>
</reference>
<evidence type="ECO:0000313" key="2">
    <source>
        <dbReference type="Proteomes" id="UP001157418"/>
    </source>
</evidence>
<organism evidence="1 2">
    <name type="scientific">Lactuca virosa</name>
    <dbReference type="NCBI Taxonomy" id="75947"/>
    <lineage>
        <taxon>Eukaryota</taxon>
        <taxon>Viridiplantae</taxon>
        <taxon>Streptophyta</taxon>
        <taxon>Embryophyta</taxon>
        <taxon>Tracheophyta</taxon>
        <taxon>Spermatophyta</taxon>
        <taxon>Magnoliopsida</taxon>
        <taxon>eudicotyledons</taxon>
        <taxon>Gunneridae</taxon>
        <taxon>Pentapetalae</taxon>
        <taxon>asterids</taxon>
        <taxon>campanulids</taxon>
        <taxon>Asterales</taxon>
        <taxon>Asteraceae</taxon>
        <taxon>Cichorioideae</taxon>
        <taxon>Cichorieae</taxon>
        <taxon>Lactucinae</taxon>
        <taxon>Lactuca</taxon>
    </lineage>
</organism>
<keyword evidence="2" id="KW-1185">Reference proteome</keyword>
<dbReference type="EMBL" id="CAKMRJ010005634">
    <property type="protein sequence ID" value="CAH1450468.1"/>
    <property type="molecule type" value="Genomic_DNA"/>
</dbReference>
<comment type="caution">
    <text evidence="1">The sequence shown here is derived from an EMBL/GenBank/DDBJ whole genome shotgun (WGS) entry which is preliminary data.</text>
</comment>
<dbReference type="AlphaFoldDB" id="A0AAU9PKE2"/>
<proteinExistence type="predicted"/>
<protein>
    <submittedName>
        <fullName evidence="1">Uncharacterized protein</fullName>
    </submittedName>
</protein>
<accession>A0AAU9PKE2</accession>
<gene>
    <name evidence="1" type="ORF">LVIROSA_LOCUS35893</name>
</gene>
<evidence type="ECO:0000313" key="1">
    <source>
        <dbReference type="EMBL" id="CAH1450468.1"/>
    </source>
</evidence>
<sequence>MQVFLKCKSDRATNMFKVNKCIWLKWFVWMDHVDLKFTRFERIDWLKLLGCRFKLGTDHTLRLSSGVSGWSTSVPFGTVTMCLTEFVTEPVSDFDDGLDYVDGVSDTWQPYDVEIEKGEFNPNGSGYVSIDANVFFVGASGYGSSGG</sequence>
<name>A0AAU9PKE2_9ASTR</name>
<dbReference type="Proteomes" id="UP001157418">
    <property type="component" value="Unassembled WGS sequence"/>
</dbReference>